<name>A0A3N4M3W8_9PEZI</name>
<evidence type="ECO:0000313" key="4">
    <source>
        <dbReference type="Proteomes" id="UP000267821"/>
    </source>
</evidence>
<sequence>MAKLVAEWQKLIATETLQRSSHALAVVGSSAFIFGGELRPREPRDNHVHVVDLSSEISDNQLSIVSATTNFPSPRVGTAFTSFREKIYMFSGRGGIAMIPIDERGGLWEFNTTTSTWSLLTPIDTSPQPSARSYHCLASDGVDRVYLHAGCPESGRLSDLWLFSVSKRVWTQLESAPDPPRGGASIAFSGGRLYRMHGFDGKIEQGGILDVYSPDTNSWTSHAYLPDGVSGPTPRSVSALVALSIGGRPSLMTLFGEQDPSSLGHAGAGKMSDDQWVYDIADQRWSQVEIQGDVKPVARGWLAADVVSRSGSQQVVVSGGLGESNVRLDDVWVLNFYL</sequence>
<protein>
    <submittedName>
        <fullName evidence="3">Kelch repeat protein</fullName>
    </submittedName>
</protein>
<evidence type="ECO:0000313" key="3">
    <source>
        <dbReference type="EMBL" id="RPB29697.1"/>
    </source>
</evidence>
<keyword evidence="4" id="KW-1185">Reference proteome</keyword>
<dbReference type="InterPro" id="IPR015915">
    <property type="entry name" value="Kelch-typ_b-propeller"/>
</dbReference>
<proteinExistence type="predicted"/>
<keyword evidence="2" id="KW-0408">Iron</keyword>
<gene>
    <name evidence="3" type="ORF">L211DRAFT_800156</name>
</gene>
<dbReference type="SUPFAM" id="SSF117281">
    <property type="entry name" value="Kelch motif"/>
    <property type="match status" value="1"/>
</dbReference>
<dbReference type="OrthoDB" id="10250130at2759"/>
<dbReference type="Gene3D" id="2.120.10.80">
    <property type="entry name" value="Kelch-type beta propeller"/>
    <property type="match status" value="2"/>
</dbReference>
<dbReference type="EMBL" id="ML121527">
    <property type="protein sequence ID" value="RPB29697.1"/>
    <property type="molecule type" value="Genomic_DNA"/>
</dbReference>
<evidence type="ECO:0000256" key="2">
    <source>
        <dbReference type="ARBA" id="ARBA00023004"/>
    </source>
</evidence>
<dbReference type="InParanoid" id="A0A3N4M3W8"/>
<dbReference type="PANTHER" id="PTHR47435:SF4">
    <property type="entry name" value="KELCH REPEAT PROTEIN (AFU_ORTHOLOGUE AFUA_5G12780)"/>
    <property type="match status" value="1"/>
</dbReference>
<dbReference type="PANTHER" id="PTHR47435">
    <property type="entry name" value="KELCH REPEAT PROTEIN (AFU_ORTHOLOGUE AFUA_5G12780)"/>
    <property type="match status" value="1"/>
</dbReference>
<dbReference type="Pfam" id="PF24681">
    <property type="entry name" value="Kelch_KLHDC2_KLHL20_DRC7"/>
    <property type="match status" value="1"/>
</dbReference>
<organism evidence="3 4">
    <name type="scientific">Terfezia boudieri ATCC MYA-4762</name>
    <dbReference type="NCBI Taxonomy" id="1051890"/>
    <lineage>
        <taxon>Eukaryota</taxon>
        <taxon>Fungi</taxon>
        <taxon>Dikarya</taxon>
        <taxon>Ascomycota</taxon>
        <taxon>Pezizomycotina</taxon>
        <taxon>Pezizomycetes</taxon>
        <taxon>Pezizales</taxon>
        <taxon>Pezizaceae</taxon>
        <taxon>Terfezia</taxon>
    </lineage>
</organism>
<reference evidence="3 4" key="1">
    <citation type="journal article" date="2018" name="Nat. Ecol. Evol.">
        <title>Pezizomycetes genomes reveal the molecular basis of ectomycorrhizal truffle lifestyle.</title>
        <authorList>
            <person name="Murat C."/>
            <person name="Payen T."/>
            <person name="Noel B."/>
            <person name="Kuo A."/>
            <person name="Morin E."/>
            <person name="Chen J."/>
            <person name="Kohler A."/>
            <person name="Krizsan K."/>
            <person name="Balestrini R."/>
            <person name="Da Silva C."/>
            <person name="Montanini B."/>
            <person name="Hainaut M."/>
            <person name="Levati E."/>
            <person name="Barry K.W."/>
            <person name="Belfiori B."/>
            <person name="Cichocki N."/>
            <person name="Clum A."/>
            <person name="Dockter R.B."/>
            <person name="Fauchery L."/>
            <person name="Guy J."/>
            <person name="Iotti M."/>
            <person name="Le Tacon F."/>
            <person name="Lindquist E.A."/>
            <person name="Lipzen A."/>
            <person name="Malagnac F."/>
            <person name="Mello A."/>
            <person name="Molinier V."/>
            <person name="Miyauchi S."/>
            <person name="Poulain J."/>
            <person name="Riccioni C."/>
            <person name="Rubini A."/>
            <person name="Sitrit Y."/>
            <person name="Splivallo R."/>
            <person name="Traeger S."/>
            <person name="Wang M."/>
            <person name="Zifcakova L."/>
            <person name="Wipf D."/>
            <person name="Zambonelli A."/>
            <person name="Paolocci F."/>
            <person name="Nowrousian M."/>
            <person name="Ottonello S."/>
            <person name="Baldrian P."/>
            <person name="Spatafora J.W."/>
            <person name="Henrissat B."/>
            <person name="Nagy L.G."/>
            <person name="Aury J.M."/>
            <person name="Wincker P."/>
            <person name="Grigoriev I.V."/>
            <person name="Bonfante P."/>
            <person name="Martin F.M."/>
        </authorList>
    </citation>
    <scope>NUCLEOTIDE SEQUENCE [LARGE SCALE GENOMIC DNA]</scope>
    <source>
        <strain evidence="3 4">ATCC MYA-4762</strain>
    </source>
</reference>
<accession>A0A3N4M3W8</accession>
<dbReference type="Proteomes" id="UP000267821">
    <property type="component" value="Unassembled WGS sequence"/>
</dbReference>
<dbReference type="GO" id="GO:0019760">
    <property type="term" value="P:glucosinolate metabolic process"/>
    <property type="evidence" value="ECO:0007669"/>
    <property type="project" value="UniProtKB-ARBA"/>
</dbReference>
<evidence type="ECO:0000256" key="1">
    <source>
        <dbReference type="ARBA" id="ARBA00022737"/>
    </source>
</evidence>
<dbReference type="STRING" id="1051890.A0A3N4M3W8"/>
<dbReference type="AlphaFoldDB" id="A0A3N4M3W8"/>
<dbReference type="InterPro" id="IPR011043">
    <property type="entry name" value="Gal_Oxase/kelch_b-propeller"/>
</dbReference>
<keyword evidence="1" id="KW-0677">Repeat</keyword>
<dbReference type="SUPFAM" id="SSF50965">
    <property type="entry name" value="Galactose oxidase, central domain"/>
    <property type="match status" value="1"/>
</dbReference>